<name>A0ABW5UAL2_9SPHI</name>
<evidence type="ECO:0000313" key="2">
    <source>
        <dbReference type="EMBL" id="MFD2742968.1"/>
    </source>
</evidence>
<evidence type="ECO:0008006" key="4">
    <source>
        <dbReference type="Google" id="ProtNLM"/>
    </source>
</evidence>
<evidence type="ECO:0000313" key="3">
    <source>
        <dbReference type="Proteomes" id="UP001597418"/>
    </source>
</evidence>
<feature type="chain" id="PRO_5046637286" description="Outer membrane protein beta-barrel domain-containing protein" evidence="1">
    <location>
        <begin position="21"/>
        <end position="217"/>
    </location>
</feature>
<sequence length="217" mass="24268">MYKAFFIVGIFLSICPAANAQFNSLPFEWNVHVGGSYFNAPSFTRMMQEQDLNAISPVGIDVALGIGYRLGRVVAGGNVSRMYGVGRDKKFGATTPTIYVATNLLHIDRWVIVPFLGFGAQFASALIEKEYFTGNFDDFFTNNSNQTRFTHTAPVVDLGITFKTYDLFTATYRAKFKMGYQTGLKQPVWRVGNTELHHAPRDRTSTVYLQLSMGIGR</sequence>
<keyword evidence="1" id="KW-0732">Signal</keyword>
<evidence type="ECO:0000256" key="1">
    <source>
        <dbReference type="SAM" id="SignalP"/>
    </source>
</evidence>
<protein>
    <recommendedName>
        <fullName evidence="4">Outer membrane protein beta-barrel domain-containing protein</fullName>
    </recommendedName>
</protein>
<dbReference type="RefSeq" id="WP_066754530.1">
    <property type="nucleotide sequence ID" value="NZ_JBHUMB010000006.1"/>
</dbReference>
<gene>
    <name evidence="2" type="ORF">ACFSQ6_06115</name>
</gene>
<dbReference type="EMBL" id="JBHUMB010000006">
    <property type="protein sequence ID" value="MFD2742968.1"/>
    <property type="molecule type" value="Genomic_DNA"/>
</dbReference>
<keyword evidence="3" id="KW-1185">Reference proteome</keyword>
<dbReference type="Proteomes" id="UP001597418">
    <property type="component" value="Unassembled WGS sequence"/>
</dbReference>
<proteinExistence type="predicted"/>
<feature type="signal peptide" evidence="1">
    <location>
        <begin position="1"/>
        <end position="20"/>
    </location>
</feature>
<comment type="caution">
    <text evidence="2">The sequence shown here is derived from an EMBL/GenBank/DDBJ whole genome shotgun (WGS) entry which is preliminary data.</text>
</comment>
<organism evidence="2 3">
    <name type="scientific">Sphingobacterium populi</name>
    <dbReference type="NCBI Taxonomy" id="1812824"/>
    <lineage>
        <taxon>Bacteria</taxon>
        <taxon>Pseudomonadati</taxon>
        <taxon>Bacteroidota</taxon>
        <taxon>Sphingobacteriia</taxon>
        <taxon>Sphingobacteriales</taxon>
        <taxon>Sphingobacteriaceae</taxon>
        <taxon>Sphingobacterium</taxon>
    </lineage>
</organism>
<accession>A0ABW5UAL2</accession>
<reference evidence="3" key="1">
    <citation type="journal article" date="2019" name="Int. J. Syst. Evol. Microbiol.">
        <title>The Global Catalogue of Microorganisms (GCM) 10K type strain sequencing project: providing services to taxonomists for standard genome sequencing and annotation.</title>
        <authorList>
            <consortium name="The Broad Institute Genomics Platform"/>
            <consortium name="The Broad Institute Genome Sequencing Center for Infectious Disease"/>
            <person name="Wu L."/>
            <person name="Ma J."/>
        </authorList>
    </citation>
    <scope>NUCLEOTIDE SEQUENCE [LARGE SCALE GENOMIC DNA]</scope>
    <source>
        <strain evidence="3">KCTC 42247</strain>
    </source>
</reference>